<dbReference type="GeneID" id="62347922"/>
<reference evidence="1 2" key="1">
    <citation type="submission" date="2019-11" db="EMBL/GenBank/DDBJ databases">
        <title>Comparison of genomes from free-living endosymbiotic cyanobacteria isolated from Azolla.</title>
        <authorList>
            <person name="Thiel T."/>
            <person name="Pratte B."/>
        </authorList>
    </citation>
    <scope>NUCLEOTIDE SEQUENCE [LARGE SCALE GENOMIC DNA]</scope>
    <source>
        <strain evidence="1 2">N2B</strain>
    </source>
</reference>
<proteinExistence type="predicted"/>
<name>A0ABR6S7Q1_ANAVA</name>
<sequence>MVLLNHGSYGTCPETLLAAQDRDCSGLSPAFGDRNWNENHCDFLEGRDFLSIHDELFDNFGIQVQVVP</sequence>
<protein>
    <submittedName>
        <fullName evidence="1">Uncharacterized protein</fullName>
    </submittedName>
</protein>
<organism evidence="1 2">
    <name type="scientific">Trichormus variabilis N2B</name>
    <dbReference type="NCBI Taxonomy" id="2681315"/>
    <lineage>
        <taxon>Bacteria</taxon>
        <taxon>Bacillati</taxon>
        <taxon>Cyanobacteriota</taxon>
        <taxon>Cyanophyceae</taxon>
        <taxon>Nostocales</taxon>
        <taxon>Nostocaceae</taxon>
        <taxon>Trichormus</taxon>
    </lineage>
</organism>
<dbReference type="Proteomes" id="UP000570851">
    <property type="component" value="Unassembled WGS sequence"/>
</dbReference>
<evidence type="ECO:0000313" key="2">
    <source>
        <dbReference type="Proteomes" id="UP000570851"/>
    </source>
</evidence>
<comment type="caution">
    <text evidence="1">The sequence shown here is derived from an EMBL/GenBank/DDBJ whole genome shotgun (WGS) entry which is preliminary data.</text>
</comment>
<dbReference type="RefSeq" id="WP_185478811.1">
    <property type="nucleotide sequence ID" value="NZ_JACKZP010000034.1"/>
</dbReference>
<keyword evidence="2" id="KW-1185">Reference proteome</keyword>
<gene>
    <name evidence="1" type="ORF">GNE12_10930</name>
</gene>
<accession>A0ABR6S7Q1</accession>
<dbReference type="EMBL" id="JACKZP010000034">
    <property type="protein sequence ID" value="MBC1302427.1"/>
    <property type="molecule type" value="Genomic_DNA"/>
</dbReference>
<evidence type="ECO:0000313" key="1">
    <source>
        <dbReference type="EMBL" id="MBC1302427.1"/>
    </source>
</evidence>